<feature type="transmembrane region" description="Helical" evidence="9">
    <location>
        <begin position="469"/>
        <end position="496"/>
    </location>
</feature>
<keyword evidence="3" id="KW-0813">Transport</keyword>
<dbReference type="NCBIfam" id="TIGR00915">
    <property type="entry name" value="2A0602"/>
    <property type="match status" value="1"/>
</dbReference>
<dbReference type="PROSITE" id="PS50156">
    <property type="entry name" value="SSD"/>
    <property type="match status" value="1"/>
</dbReference>
<dbReference type="SUPFAM" id="SSF82693">
    <property type="entry name" value="Multidrug efflux transporter AcrB pore domain, PN1, PN2, PC1 and PC2 subdomains"/>
    <property type="match status" value="4"/>
</dbReference>
<evidence type="ECO:0000256" key="6">
    <source>
        <dbReference type="ARBA" id="ARBA00022692"/>
    </source>
</evidence>
<proteinExistence type="inferred from homology"/>
<evidence type="ECO:0000313" key="12">
    <source>
        <dbReference type="Proteomes" id="UP000659388"/>
    </source>
</evidence>
<evidence type="ECO:0000259" key="10">
    <source>
        <dbReference type="PROSITE" id="PS50156"/>
    </source>
</evidence>
<evidence type="ECO:0000256" key="1">
    <source>
        <dbReference type="ARBA" id="ARBA00004429"/>
    </source>
</evidence>
<evidence type="ECO:0000313" key="11">
    <source>
        <dbReference type="EMBL" id="MBL3655125.1"/>
    </source>
</evidence>
<name>A0A937F6C1_9BACT</name>
<keyword evidence="7 9" id="KW-1133">Transmembrane helix</keyword>
<dbReference type="InterPro" id="IPR000731">
    <property type="entry name" value="SSD"/>
</dbReference>
<dbReference type="PANTHER" id="PTHR32063:SF9">
    <property type="entry name" value="SIMILAR TO MULTIDRUG RESISTANCE PROTEIN MEXB"/>
    <property type="match status" value="1"/>
</dbReference>
<dbReference type="SUPFAM" id="SSF82866">
    <property type="entry name" value="Multidrug efflux transporter AcrB transmembrane domain"/>
    <property type="match status" value="2"/>
</dbReference>
<dbReference type="Gene3D" id="3.30.70.1430">
    <property type="entry name" value="Multidrug efflux transporter AcrB pore domain"/>
    <property type="match status" value="2"/>
</dbReference>
<evidence type="ECO:0000256" key="8">
    <source>
        <dbReference type="ARBA" id="ARBA00023136"/>
    </source>
</evidence>
<dbReference type="EMBL" id="JAESIY010000001">
    <property type="protein sequence ID" value="MBL3655125.1"/>
    <property type="molecule type" value="Genomic_DNA"/>
</dbReference>
<evidence type="ECO:0000256" key="4">
    <source>
        <dbReference type="ARBA" id="ARBA00022475"/>
    </source>
</evidence>
<dbReference type="FunFam" id="3.30.70.1430:FF:000001">
    <property type="entry name" value="Efflux pump membrane transporter"/>
    <property type="match status" value="1"/>
</dbReference>
<evidence type="ECO:0000256" key="9">
    <source>
        <dbReference type="SAM" id="Phobius"/>
    </source>
</evidence>
<keyword evidence="5" id="KW-0997">Cell inner membrane</keyword>
<keyword evidence="6 9" id="KW-0812">Transmembrane</keyword>
<feature type="transmembrane region" description="Helical" evidence="9">
    <location>
        <begin position="391"/>
        <end position="416"/>
    </location>
</feature>
<dbReference type="Proteomes" id="UP000659388">
    <property type="component" value="Unassembled WGS sequence"/>
</dbReference>
<dbReference type="SUPFAM" id="SSF82714">
    <property type="entry name" value="Multidrug efflux transporter AcrB TolC docking domain, DN and DC subdomains"/>
    <property type="match status" value="2"/>
</dbReference>
<dbReference type="Gene3D" id="3.30.2090.10">
    <property type="entry name" value="Multidrug efflux transporter AcrB TolC docking domain, DN and DC subdomains"/>
    <property type="match status" value="2"/>
</dbReference>
<feature type="transmembrane region" description="Helical" evidence="9">
    <location>
        <begin position="437"/>
        <end position="457"/>
    </location>
</feature>
<dbReference type="PRINTS" id="PR00702">
    <property type="entry name" value="ACRIFLAVINRP"/>
</dbReference>
<feature type="transmembrane region" description="Helical" evidence="9">
    <location>
        <begin position="365"/>
        <end position="385"/>
    </location>
</feature>
<sequence length="1039" mass="113443">MLNKIIKRPVLATVISIILVLLGIIGLLRIPMTQFPEIAPPTVYVSGTYPGANAESVIRSVVTPLEQAINGVENMQYMTSSAANDGSFSTTIIFKQGVDPDQAAVNVQNRVAQINAQLPQEVIRLGLTTTKQQSSYLMIVNVNSEKPEKYDEGFLSNYAEINLIPELKRIPGVGNVSLFGSKEYSVRVWLNPTKLSSYGLVPADVETAIQQYSFEASPGTLGEESDAALQYTLRYKGKLNRPEEFEKIILRSKTDGAVLRLGDVARIEFGLSNYSSDTYTDGMPSIVFAVIQASGSNANDIAVEVKKSLERFQNNAPDGIKYDLIQNMKDRLDTSVSQMKSTLIEAFILVFIVVLVFLQDFRSTIIPAIAVPVSIIGTFFFIYLIGFSVNVLTLFALVLAIGIVVDDAIVVVEAIHAKMQQTGESAKTATVSAMSEISGAIISITLVNAAVFLPVGFMKGPAGIFYQQFSYTLAIAILISAVNALTLSPALCALLLKNHHSEGNKKFTQRFSDAFNTSFERLTNKYIGAVKFLGKKKVISLGALLLVSVGAFLLMTNAQKGFIPAEDDNNLSFAVNLQTGTNLQFITVEMEKATKIVSELPEVKSISTVSGFNMFSSGASPNSAMGFITLKKPEDRGEVSDINEVMYKIESAMKNKIKGEFMIFRNPAVEGFGTAGGVEFVLQDRTSGDIIDFEKVSRKVIEALNNRPEIGMAFTSFRSDYPQYEVELNEDKAQQLGLTPREVMDALQLYLTGSQTTDFIRFGRLYRVNVRSEADYRKNESSLENIMVRNNMNQMVPISTLIKLKKVFGPQDISRYNLYNSISVNVNAAGDASTGKVMNAVDEVLKQELPKGYGYEYSGLSLQEKKSGSQMVFIFSLSILFIYFLLAGQYESYLLPLSVILSLPTGVLGVFIATRFAGLDNNIYVQIALIMLMGQLAKNAILIVEFALQQRKAGLSIFEAGIAGAKMRLRPILMTSFAFVAGLIPLMFAKGGTALGNKSISISAAGGMISGVVLGVLIVPVLYMIFQSLQEKVSGNIKA</sequence>
<comment type="caution">
    <text evidence="11">The sequence shown here is derived from an EMBL/GenBank/DDBJ whole genome shotgun (WGS) entry which is preliminary data.</text>
</comment>
<dbReference type="Gene3D" id="3.30.70.1320">
    <property type="entry name" value="Multidrug efflux transporter AcrB pore domain like"/>
    <property type="match status" value="1"/>
</dbReference>
<feature type="transmembrane region" description="Helical" evidence="9">
    <location>
        <begin position="868"/>
        <end position="886"/>
    </location>
</feature>
<feature type="transmembrane region" description="Helical" evidence="9">
    <location>
        <begin position="12"/>
        <end position="32"/>
    </location>
</feature>
<feature type="transmembrane region" description="Helical" evidence="9">
    <location>
        <begin position="969"/>
        <end position="988"/>
    </location>
</feature>
<dbReference type="Gene3D" id="3.30.70.1440">
    <property type="entry name" value="Multidrug efflux transporter AcrB pore domain"/>
    <property type="match status" value="1"/>
</dbReference>
<feature type="transmembrane region" description="Helical" evidence="9">
    <location>
        <begin position="893"/>
        <end position="917"/>
    </location>
</feature>
<reference evidence="11" key="1">
    <citation type="submission" date="2021-01" db="EMBL/GenBank/DDBJ databases">
        <title>Fulvivirga kasyanovii gen. nov., sp nov., a novel member of the phylum Bacteroidetes isolated from seawater in a mussel farm.</title>
        <authorList>
            <person name="Zhao L.-H."/>
            <person name="Wang Z.-J."/>
        </authorList>
    </citation>
    <scope>NUCLEOTIDE SEQUENCE</scope>
    <source>
        <strain evidence="11">2943</strain>
    </source>
</reference>
<feature type="transmembrane region" description="Helical" evidence="9">
    <location>
        <begin position="1000"/>
        <end position="1026"/>
    </location>
</feature>
<feature type="transmembrane region" description="Helical" evidence="9">
    <location>
        <begin position="538"/>
        <end position="555"/>
    </location>
</feature>
<keyword evidence="12" id="KW-1185">Reference proteome</keyword>
<keyword evidence="4" id="KW-1003">Cell membrane</keyword>
<organism evidence="11 12">
    <name type="scientific">Fulvivirga sediminis</name>
    <dbReference type="NCBI Taxonomy" id="2803949"/>
    <lineage>
        <taxon>Bacteria</taxon>
        <taxon>Pseudomonadati</taxon>
        <taxon>Bacteroidota</taxon>
        <taxon>Cytophagia</taxon>
        <taxon>Cytophagales</taxon>
        <taxon>Fulvivirgaceae</taxon>
        <taxon>Fulvivirga</taxon>
    </lineage>
</organism>
<dbReference type="AlphaFoldDB" id="A0A937F6C1"/>
<dbReference type="Gene3D" id="1.20.1640.10">
    <property type="entry name" value="Multidrug efflux transporter AcrB transmembrane domain"/>
    <property type="match status" value="2"/>
</dbReference>
<dbReference type="InterPro" id="IPR027463">
    <property type="entry name" value="AcrB_DN_DC_subdom"/>
</dbReference>
<dbReference type="Pfam" id="PF00873">
    <property type="entry name" value="ACR_tran"/>
    <property type="match status" value="1"/>
</dbReference>
<dbReference type="InterPro" id="IPR001036">
    <property type="entry name" value="Acrflvin-R"/>
</dbReference>
<keyword evidence="8 9" id="KW-0472">Membrane</keyword>
<dbReference type="GO" id="GO:0005886">
    <property type="term" value="C:plasma membrane"/>
    <property type="evidence" value="ECO:0007669"/>
    <property type="project" value="UniProtKB-SubCell"/>
</dbReference>
<dbReference type="GO" id="GO:0015562">
    <property type="term" value="F:efflux transmembrane transporter activity"/>
    <property type="evidence" value="ECO:0007669"/>
    <property type="project" value="InterPro"/>
</dbReference>
<feature type="domain" description="SSD" evidence="10">
    <location>
        <begin position="369"/>
        <end position="494"/>
    </location>
</feature>
<comment type="similarity">
    <text evidence="2">Belongs to the resistance-nodulation-cell division (RND) (TC 2.A.6) family.</text>
</comment>
<dbReference type="GO" id="GO:0009636">
    <property type="term" value="P:response to toxic substance"/>
    <property type="evidence" value="ECO:0007669"/>
    <property type="project" value="UniProtKB-ARBA"/>
</dbReference>
<evidence type="ECO:0000256" key="5">
    <source>
        <dbReference type="ARBA" id="ARBA00022519"/>
    </source>
</evidence>
<dbReference type="FunFam" id="1.20.1640.10:FF:000001">
    <property type="entry name" value="Efflux pump membrane transporter"/>
    <property type="match status" value="1"/>
</dbReference>
<gene>
    <name evidence="11" type="ORF">JL102_03225</name>
</gene>
<dbReference type="PANTHER" id="PTHR32063">
    <property type="match status" value="1"/>
</dbReference>
<dbReference type="RefSeq" id="WP_202242324.1">
    <property type="nucleotide sequence ID" value="NZ_JAESIY010000001.1"/>
</dbReference>
<protein>
    <submittedName>
        <fullName evidence="11">Efflux RND transporter permease subunit</fullName>
    </submittedName>
</protein>
<feature type="transmembrane region" description="Helical" evidence="9">
    <location>
        <begin position="923"/>
        <end position="948"/>
    </location>
</feature>
<evidence type="ECO:0000256" key="7">
    <source>
        <dbReference type="ARBA" id="ARBA00022989"/>
    </source>
</evidence>
<evidence type="ECO:0000256" key="2">
    <source>
        <dbReference type="ARBA" id="ARBA00010942"/>
    </source>
</evidence>
<feature type="transmembrane region" description="Helical" evidence="9">
    <location>
        <begin position="341"/>
        <end position="358"/>
    </location>
</feature>
<accession>A0A937F6C1</accession>
<comment type="subcellular location">
    <subcellularLocation>
        <location evidence="1">Cell inner membrane</location>
        <topology evidence="1">Multi-pass membrane protein</topology>
    </subcellularLocation>
</comment>
<dbReference type="GO" id="GO:0042910">
    <property type="term" value="F:xenobiotic transmembrane transporter activity"/>
    <property type="evidence" value="ECO:0007669"/>
    <property type="project" value="TreeGrafter"/>
</dbReference>
<dbReference type="InterPro" id="IPR004764">
    <property type="entry name" value="MdtF-like"/>
</dbReference>
<evidence type="ECO:0000256" key="3">
    <source>
        <dbReference type="ARBA" id="ARBA00022448"/>
    </source>
</evidence>